<feature type="domain" description="DNA2/NAM7 helicase helicase" evidence="4">
    <location>
        <begin position="695"/>
        <end position="770"/>
    </location>
</feature>
<evidence type="ECO:0008006" key="8">
    <source>
        <dbReference type="Google" id="ProtNLM"/>
    </source>
</evidence>
<dbReference type="PANTHER" id="PTHR45418:SF1">
    <property type="entry name" value="CANCER_TESTIS ANTIGEN 55"/>
    <property type="match status" value="1"/>
</dbReference>
<dbReference type="InterPro" id="IPR047187">
    <property type="entry name" value="SF1_C_Upf1"/>
</dbReference>
<feature type="domain" description="DNA2/NAM7 helicase helicase" evidence="4">
    <location>
        <begin position="575"/>
        <end position="659"/>
    </location>
</feature>
<protein>
    <recommendedName>
        <fullName evidence="8">RNA helicase</fullName>
    </recommendedName>
</protein>
<dbReference type="AlphaFoldDB" id="A0AAW1CS78"/>
<feature type="domain" description="DNA2/NAM7 helicase-like C-terminal" evidence="5">
    <location>
        <begin position="798"/>
        <end position="987"/>
    </location>
</feature>
<dbReference type="GO" id="GO:0005737">
    <property type="term" value="C:cytoplasm"/>
    <property type="evidence" value="ECO:0007669"/>
    <property type="project" value="UniProtKB-SubCell"/>
</dbReference>
<dbReference type="CDD" id="cd18808">
    <property type="entry name" value="SF1_C_Upf1"/>
    <property type="match status" value="1"/>
</dbReference>
<dbReference type="EMBL" id="JAPXFL010000009">
    <property type="protein sequence ID" value="KAK9501718.1"/>
    <property type="molecule type" value="Genomic_DNA"/>
</dbReference>
<sequence>MNYRLQFQAWFKWLFGSNDTKNELEEENRVFDEIFKSEEIENKSEEEIGVVTRSYNGIIEINKIWVAYEQLLSIRVGSLVSFTKPTNEESNIVTNVELLNNINQTTNIKDKVINEGIISYIDNEKILLNPGSLIIWKNDVEITYRPEIGDYIKLENYNGFLKLYPKECCIITEEVINWDGKQGFLKNNTNITLEVCDSFYFPKIGDKVITCIIPCECDTYKWRSLNVAKVDSARYGNKKIEVKNIPVFIVPIGKEKIIDITVKNTFYKSLEIVYVKIIPEISYVTLLENPVKIIDPTIGITYKILCKGTIIGWTSFTVEFKFKNFSYNKTVKFLTTEDNNEEILLQEYNSKRPLNFVDRVHKPNFLRVKPKSYEIPFCLLEICGSSEKNKLDCMSLIQEKIPELSYGLTMQTYATYFHTLLFLEEIAQMHAMEELETVAPLVRRGEFYVFIFEDGTNYSSLCPGDTVLISNPWLNDDSEPKQTELKVWTRKQNEIYLKFKDIFNIVGNRGTLFRMKFRNNRTCTVRTHHAIDYFIKKVDIKWLFPDLIKRNPFKNCTFSKKILLPNEIQYFSNELDFEQREAVYNIVFTTENLEYPYLLFGPPGTGKTVTLVEITLQTLRQYPNCRILIAAPSNSAVDTLCERLIINGNINNTELIRLISFNYSQLGQLPVNLVEYAAVLSHSPEIQDDIRVCDVENLTQFKIIVGTLNTLGIINCLGIRNGHFTHVFIDEAGQTTEPDTLIPLATIKPGFTRVVLAGDPNQLGPVIISQIAKAYHLGESLMMRLMNYPMYSRCFENVGNTIKPKVATMLRKNYRALPTLVNLLSDLFYKNQLEAMMSTVKSREAEILNILKSTSFGTSGSNLIVIKVNGKEEYLHGEKNSFWNIMEASRISVIVLELYKIGISAQQIGIITPYSLQVKKIKECFKSLCIEPPKIGTVEEFQGSERDIIIISLVRTTLDECRLSFICDPKRANVSLSRAKVMNIILGYEVTLRMSHLWEKVLDKSFIINPNINN</sequence>
<dbReference type="Proteomes" id="UP001461498">
    <property type="component" value="Unassembled WGS sequence"/>
</dbReference>
<organism evidence="6 7">
    <name type="scientific">Rhynocoris fuscipes</name>
    <dbReference type="NCBI Taxonomy" id="488301"/>
    <lineage>
        <taxon>Eukaryota</taxon>
        <taxon>Metazoa</taxon>
        <taxon>Ecdysozoa</taxon>
        <taxon>Arthropoda</taxon>
        <taxon>Hexapoda</taxon>
        <taxon>Insecta</taxon>
        <taxon>Pterygota</taxon>
        <taxon>Neoptera</taxon>
        <taxon>Paraneoptera</taxon>
        <taxon>Hemiptera</taxon>
        <taxon>Heteroptera</taxon>
        <taxon>Panheteroptera</taxon>
        <taxon>Cimicomorpha</taxon>
        <taxon>Reduviidae</taxon>
        <taxon>Harpactorinae</taxon>
        <taxon>Harpactorini</taxon>
        <taxon>Rhynocoris</taxon>
    </lineage>
</organism>
<dbReference type="SUPFAM" id="SSF52540">
    <property type="entry name" value="P-loop containing nucleoside triphosphate hydrolases"/>
    <property type="match status" value="1"/>
</dbReference>
<dbReference type="InterPro" id="IPR027417">
    <property type="entry name" value="P-loop_NTPase"/>
</dbReference>
<gene>
    <name evidence="6" type="ORF">O3M35_012393</name>
</gene>
<dbReference type="Pfam" id="PF13086">
    <property type="entry name" value="AAA_11"/>
    <property type="match status" value="2"/>
</dbReference>
<keyword evidence="7" id="KW-1185">Reference proteome</keyword>
<evidence type="ECO:0000259" key="4">
    <source>
        <dbReference type="Pfam" id="PF13086"/>
    </source>
</evidence>
<evidence type="ECO:0000313" key="6">
    <source>
        <dbReference type="EMBL" id="KAK9501718.1"/>
    </source>
</evidence>
<dbReference type="InterPro" id="IPR041679">
    <property type="entry name" value="DNA2/NAM7-like_C"/>
</dbReference>
<accession>A0AAW1CS78</accession>
<dbReference type="GO" id="GO:0032574">
    <property type="term" value="F:5'-3' RNA helicase activity"/>
    <property type="evidence" value="ECO:0007669"/>
    <property type="project" value="InterPro"/>
</dbReference>
<dbReference type="PANTHER" id="PTHR45418">
    <property type="entry name" value="CANCER/TESTIS ANTIGEN 55"/>
    <property type="match status" value="1"/>
</dbReference>
<keyword evidence="2" id="KW-0963">Cytoplasm</keyword>
<evidence type="ECO:0000256" key="3">
    <source>
        <dbReference type="ARBA" id="ARBA00023158"/>
    </source>
</evidence>
<keyword evidence="3" id="KW-0943">RNA-mediated gene silencing</keyword>
<comment type="caution">
    <text evidence="6">The sequence shown here is derived from an EMBL/GenBank/DDBJ whole genome shotgun (WGS) entry which is preliminary data.</text>
</comment>
<comment type="subcellular location">
    <subcellularLocation>
        <location evidence="1">Cytoplasm</location>
    </subcellularLocation>
</comment>
<dbReference type="GO" id="GO:0003723">
    <property type="term" value="F:RNA binding"/>
    <property type="evidence" value="ECO:0007669"/>
    <property type="project" value="InterPro"/>
</dbReference>
<dbReference type="GO" id="GO:0031047">
    <property type="term" value="P:regulatory ncRNA-mediated gene silencing"/>
    <property type="evidence" value="ECO:0007669"/>
    <property type="project" value="UniProtKB-KW"/>
</dbReference>
<evidence type="ECO:0000259" key="5">
    <source>
        <dbReference type="Pfam" id="PF13087"/>
    </source>
</evidence>
<evidence type="ECO:0000256" key="1">
    <source>
        <dbReference type="ARBA" id="ARBA00004496"/>
    </source>
</evidence>
<name>A0AAW1CS78_9HEMI</name>
<dbReference type="InterPro" id="IPR041677">
    <property type="entry name" value="DNA2/NAM7_AAA_11"/>
</dbReference>
<dbReference type="Gene3D" id="3.40.50.300">
    <property type="entry name" value="P-loop containing nucleotide triphosphate hydrolases"/>
    <property type="match status" value="2"/>
</dbReference>
<dbReference type="InterPro" id="IPR026122">
    <property type="entry name" value="MOV-10/SDE3_DEXXQ/H-box"/>
</dbReference>
<evidence type="ECO:0000313" key="7">
    <source>
        <dbReference type="Proteomes" id="UP001461498"/>
    </source>
</evidence>
<reference evidence="6 7" key="1">
    <citation type="submission" date="2022-12" db="EMBL/GenBank/DDBJ databases">
        <title>Chromosome-level genome assembly of true bugs.</title>
        <authorList>
            <person name="Ma L."/>
            <person name="Li H."/>
        </authorList>
    </citation>
    <scope>NUCLEOTIDE SEQUENCE [LARGE SCALE GENOMIC DNA]</scope>
    <source>
        <strain evidence="6">Lab_2022b</strain>
    </source>
</reference>
<dbReference type="CDD" id="cd18038">
    <property type="entry name" value="DEXXQc_Helz-like"/>
    <property type="match status" value="1"/>
</dbReference>
<proteinExistence type="predicted"/>
<evidence type="ECO:0000256" key="2">
    <source>
        <dbReference type="ARBA" id="ARBA00022490"/>
    </source>
</evidence>
<dbReference type="Pfam" id="PF13087">
    <property type="entry name" value="AAA_12"/>
    <property type="match status" value="1"/>
</dbReference>